<keyword evidence="10" id="KW-1185">Reference proteome</keyword>
<evidence type="ECO:0000313" key="9">
    <source>
        <dbReference type="EMBL" id="PSK41617.1"/>
    </source>
</evidence>
<evidence type="ECO:0000256" key="5">
    <source>
        <dbReference type="ARBA" id="ARBA00022989"/>
    </source>
</evidence>
<protein>
    <submittedName>
        <fullName evidence="9">Uncharacterized protein</fullName>
    </submittedName>
</protein>
<dbReference type="GO" id="GO:0008654">
    <property type="term" value="P:phospholipid biosynthetic process"/>
    <property type="evidence" value="ECO:0007669"/>
    <property type="project" value="TreeGrafter"/>
</dbReference>
<dbReference type="GO" id="GO:0005789">
    <property type="term" value="C:endoplasmic reticulum membrane"/>
    <property type="evidence" value="ECO:0007669"/>
    <property type="project" value="UniProtKB-SubCell"/>
</dbReference>
<evidence type="ECO:0000256" key="4">
    <source>
        <dbReference type="ARBA" id="ARBA00022824"/>
    </source>
</evidence>
<feature type="transmembrane region" description="Helical" evidence="8">
    <location>
        <begin position="90"/>
        <end position="114"/>
    </location>
</feature>
<gene>
    <name evidence="9" type="ORF">C7M61_001304</name>
</gene>
<feature type="transmembrane region" description="Helical" evidence="8">
    <location>
        <begin position="21"/>
        <end position="37"/>
    </location>
</feature>
<feature type="transmembrane region" description="Helical" evidence="8">
    <location>
        <begin position="222"/>
        <end position="242"/>
    </location>
</feature>
<keyword evidence="7 8" id="KW-0472">Membrane</keyword>
<dbReference type="GO" id="GO:0034389">
    <property type="term" value="P:lipid droplet organization"/>
    <property type="evidence" value="ECO:0007669"/>
    <property type="project" value="TreeGrafter"/>
</dbReference>
<evidence type="ECO:0000256" key="2">
    <source>
        <dbReference type="ARBA" id="ARBA00022692"/>
    </source>
</evidence>
<name>A0A2P7Z080_9ASCO</name>
<dbReference type="Proteomes" id="UP000241107">
    <property type="component" value="Unassembled WGS sequence"/>
</dbReference>
<evidence type="ECO:0000313" key="10">
    <source>
        <dbReference type="Proteomes" id="UP000241107"/>
    </source>
</evidence>
<dbReference type="PANTHER" id="PTHR23129:SF0">
    <property type="entry name" value="ACYL-COENZYME A DIPHOSPHATASE FITM2"/>
    <property type="match status" value="1"/>
</dbReference>
<evidence type="ECO:0000256" key="7">
    <source>
        <dbReference type="ARBA" id="ARBA00023136"/>
    </source>
</evidence>
<evidence type="ECO:0000256" key="3">
    <source>
        <dbReference type="ARBA" id="ARBA00022801"/>
    </source>
</evidence>
<dbReference type="EMBL" id="PYFQ01000001">
    <property type="protein sequence ID" value="PSK41617.1"/>
    <property type="molecule type" value="Genomic_DNA"/>
</dbReference>
<accession>A0A2P7Z080</accession>
<reference evidence="9 10" key="1">
    <citation type="submission" date="2018-03" db="EMBL/GenBank/DDBJ databases">
        <title>Candida pseudohaemulonii genome assembly and annotation.</title>
        <authorList>
            <person name="Munoz J.F."/>
            <person name="Gade L.G."/>
            <person name="Chow N.A."/>
            <person name="Litvintseva A.P."/>
            <person name="Loparev V.N."/>
            <person name="Cuomo C.A."/>
        </authorList>
    </citation>
    <scope>NUCLEOTIDE SEQUENCE [LARGE SCALE GENOMIC DNA]</scope>
    <source>
        <strain evidence="9 10">B12108</strain>
    </source>
</reference>
<keyword evidence="6" id="KW-0443">Lipid metabolism</keyword>
<dbReference type="VEuPathDB" id="FungiDB:C7M61_001304"/>
<evidence type="ECO:0000256" key="6">
    <source>
        <dbReference type="ARBA" id="ARBA00023098"/>
    </source>
</evidence>
<proteinExistence type="predicted"/>
<keyword evidence="4" id="KW-0256">Endoplasmic reticulum</keyword>
<dbReference type="AlphaFoldDB" id="A0A2P7Z080"/>
<dbReference type="OrthoDB" id="5579088at2759"/>
<keyword evidence="5 8" id="KW-1133">Transmembrane helix</keyword>
<organism evidence="9 10">
    <name type="scientific">Candidozyma pseudohaemuli</name>
    <dbReference type="NCBI Taxonomy" id="418784"/>
    <lineage>
        <taxon>Eukaryota</taxon>
        <taxon>Fungi</taxon>
        <taxon>Dikarya</taxon>
        <taxon>Ascomycota</taxon>
        <taxon>Saccharomycotina</taxon>
        <taxon>Pichiomycetes</taxon>
        <taxon>Metschnikowiaceae</taxon>
        <taxon>Candidozyma</taxon>
    </lineage>
</organism>
<comment type="caution">
    <text evidence="9">The sequence shown here is derived from an EMBL/GenBank/DDBJ whole genome shotgun (WGS) entry which is preliminary data.</text>
</comment>
<dbReference type="Pfam" id="PF10261">
    <property type="entry name" value="FIT"/>
    <property type="match status" value="2"/>
</dbReference>
<dbReference type="GO" id="GO:0019915">
    <property type="term" value="P:lipid storage"/>
    <property type="evidence" value="ECO:0007669"/>
    <property type="project" value="InterPro"/>
</dbReference>
<dbReference type="RefSeq" id="XP_024716316.1">
    <property type="nucleotide sequence ID" value="XM_024856717.1"/>
</dbReference>
<dbReference type="PANTHER" id="PTHR23129">
    <property type="entry name" value="ACYL-COENZYME A DIPHOSPHATASE FITM2"/>
    <property type="match status" value="1"/>
</dbReference>
<sequence length="250" mass="28171">MDPPPKQMGSPPIKLTRTAGILFPLIFLITFPFSLPLKKFSSTVSQNAVLSFLNYVFVQQLGYLFFTIAFLSYAVFYIDNKPTRARNIGVLLLKYAIITVIAMLFHGVFFKFLVVELVNRFTGGNCSDRSVSMAKCRQSPEYQWVDGVDISSHYYFLLSLVLMLLNNQFCAARATDSVSQPPPKTIRFSQLAVLYLSFILMSIWIFEFIITSLFFHTITERLFGLIGVPVALLTISISGRLLPGEDDGDT</sequence>
<feature type="transmembrane region" description="Helical" evidence="8">
    <location>
        <begin position="193"/>
        <end position="216"/>
    </location>
</feature>
<evidence type="ECO:0000256" key="1">
    <source>
        <dbReference type="ARBA" id="ARBA00004477"/>
    </source>
</evidence>
<dbReference type="GeneID" id="36564694"/>
<dbReference type="GO" id="GO:0010945">
    <property type="term" value="F:coenzyme A diphosphatase activity"/>
    <property type="evidence" value="ECO:0007669"/>
    <property type="project" value="InterPro"/>
</dbReference>
<feature type="transmembrane region" description="Helical" evidence="8">
    <location>
        <begin position="57"/>
        <end position="78"/>
    </location>
</feature>
<evidence type="ECO:0000256" key="8">
    <source>
        <dbReference type="SAM" id="Phobius"/>
    </source>
</evidence>
<comment type="subcellular location">
    <subcellularLocation>
        <location evidence="1">Endoplasmic reticulum membrane</location>
        <topology evidence="1">Multi-pass membrane protein</topology>
    </subcellularLocation>
</comment>
<dbReference type="InterPro" id="IPR019388">
    <property type="entry name" value="FIT"/>
</dbReference>
<keyword evidence="2 8" id="KW-0812">Transmembrane</keyword>
<keyword evidence="3" id="KW-0378">Hydrolase</keyword>